<dbReference type="InterPro" id="IPR024983">
    <property type="entry name" value="CHAT_dom"/>
</dbReference>
<accession>A0AA96WRB4</accession>
<reference evidence="2" key="2">
    <citation type="submission" date="2023-07" db="EMBL/GenBank/DDBJ databases">
        <authorList>
            <person name="Bai X.-H."/>
            <person name="Wang H.-H."/>
            <person name="Wang J."/>
            <person name="Ma M.-Y."/>
            <person name="Hu H.-H."/>
            <person name="Song Z.-L."/>
            <person name="Ma H.-G."/>
            <person name="Fan Y."/>
            <person name="Du C.-Y."/>
            <person name="Xu J.-C."/>
        </authorList>
    </citation>
    <scope>NUCLEOTIDE SEQUENCE</scope>
    <source>
        <strain evidence="2">CZ1</strain>
    </source>
</reference>
<dbReference type="RefSeq" id="WP_316426286.1">
    <property type="nucleotide sequence ID" value="NZ_CP130144.1"/>
</dbReference>
<sequence length="341" mass="38073">MFTSKEIPVGRAELSETITKFRTLLSDRRGDLQNLKQVSQKLYGWLIEPIRKQLDDNNIQNLIFSLDRSTRYIPMQALFDGKQYLIEKFNVSTILTAGLTDTHDLLSPQIQENPVLALGLSDRTANFDALPNVKAEIDAIVQTPKSKGIFPGLEFLNQEFTKATLQTHLIDHRILHIATHGKFVSGNPENSFLVLGNGEPLQIPDIQTLKDLAGIHLVVLSACQTAEGGQDKDGLEVSGISYYFLTTGAKSVIGSLWLVNDASTSLLMQEFYRNLSTGKMTKTQAMREVQRKFIQKQLAAKDASHRSLVPVPDRSAQQISSPEDYSHPYYWSPFILIGNGL</sequence>
<proteinExistence type="predicted"/>
<organism evidence="2">
    <name type="scientific">Leptolyngbya boryana CZ1</name>
    <dbReference type="NCBI Taxonomy" id="3060204"/>
    <lineage>
        <taxon>Bacteria</taxon>
        <taxon>Bacillati</taxon>
        <taxon>Cyanobacteriota</taxon>
        <taxon>Cyanophyceae</taxon>
        <taxon>Leptolyngbyales</taxon>
        <taxon>Leptolyngbyaceae</taxon>
        <taxon>Leptolyngbya group</taxon>
        <taxon>Leptolyngbya</taxon>
    </lineage>
</organism>
<feature type="domain" description="CHAT" evidence="1">
    <location>
        <begin position="37"/>
        <end position="339"/>
    </location>
</feature>
<dbReference type="AlphaFoldDB" id="A0AA96WRB4"/>
<name>A0AA96WRB4_LEPBY</name>
<dbReference type="EMBL" id="CP130144">
    <property type="protein sequence ID" value="WNZ44098.1"/>
    <property type="molecule type" value="Genomic_DNA"/>
</dbReference>
<dbReference type="Pfam" id="PF12770">
    <property type="entry name" value="CHAT"/>
    <property type="match status" value="1"/>
</dbReference>
<evidence type="ECO:0000259" key="1">
    <source>
        <dbReference type="Pfam" id="PF12770"/>
    </source>
</evidence>
<gene>
    <name evidence="2" type="ORF">Q2T42_19910</name>
</gene>
<protein>
    <submittedName>
        <fullName evidence="2">CHAT domain-containing protein</fullName>
    </submittedName>
</protein>
<evidence type="ECO:0000313" key="2">
    <source>
        <dbReference type="EMBL" id="WNZ44098.1"/>
    </source>
</evidence>
<reference evidence="2" key="1">
    <citation type="journal article" date="2023" name="Plants (Basel)">
        <title>Genomic Analysis of Leptolyngbya boryana CZ1 Reveals Efficient Carbon Fixation Modules.</title>
        <authorList>
            <person name="Bai X."/>
            <person name="Wang H."/>
            <person name="Cheng W."/>
            <person name="Wang J."/>
            <person name="Ma M."/>
            <person name="Hu H."/>
            <person name="Song Z."/>
            <person name="Ma H."/>
            <person name="Fan Y."/>
            <person name="Du C."/>
            <person name="Xu J."/>
        </authorList>
    </citation>
    <scope>NUCLEOTIDE SEQUENCE</scope>
    <source>
        <strain evidence="2">CZ1</strain>
    </source>
</reference>